<evidence type="ECO:0000313" key="2">
    <source>
        <dbReference type="EMBL" id="QXQ13291.1"/>
    </source>
</evidence>
<dbReference type="RefSeq" id="WP_066472976.1">
    <property type="nucleotide sequence ID" value="NZ_CBCRUZ010000008.1"/>
</dbReference>
<evidence type="ECO:0000256" key="1">
    <source>
        <dbReference type="SAM" id="MobiDB-lite"/>
    </source>
</evidence>
<dbReference type="EMBL" id="CP079105">
    <property type="protein sequence ID" value="QXQ13291.1"/>
    <property type="molecule type" value="Genomic_DNA"/>
</dbReference>
<name>A0ABX8SC76_9ACTN</name>
<dbReference type="Proteomes" id="UP000887023">
    <property type="component" value="Chromosome"/>
</dbReference>
<accession>A0ABX8SC76</accession>
<dbReference type="InterPro" id="IPR032716">
    <property type="entry name" value="ACC_epsilon"/>
</dbReference>
<sequence length="88" mass="8841">MSTPESGRDAEQPVVAVLRGNPTDGEIAAIVVALQAAAASAAPAPPDRRPPELWGPPTALHRGAQPFAPNSYSAFSSLSFVASGFGGG</sequence>
<dbReference type="Pfam" id="PF13822">
    <property type="entry name" value="ACC_epsilon"/>
    <property type="match status" value="1"/>
</dbReference>
<protein>
    <submittedName>
        <fullName evidence="2">Acyl-CoA carboxylase subunit epsilon</fullName>
    </submittedName>
</protein>
<organism evidence="2 3">
    <name type="scientific">Skermania pinensis</name>
    <dbReference type="NCBI Taxonomy" id="39122"/>
    <lineage>
        <taxon>Bacteria</taxon>
        <taxon>Bacillati</taxon>
        <taxon>Actinomycetota</taxon>
        <taxon>Actinomycetes</taxon>
        <taxon>Mycobacteriales</taxon>
        <taxon>Gordoniaceae</taxon>
        <taxon>Skermania</taxon>
    </lineage>
</organism>
<reference evidence="2" key="1">
    <citation type="submission" date="2021-07" db="EMBL/GenBank/DDBJ databases">
        <title>Candidatus Kaistella beijingensis sp. nov. isolated from a municipal wastewater treatment plant is involved in sludge foaming.</title>
        <authorList>
            <person name="Song Y."/>
            <person name="Liu S.-J."/>
        </authorList>
    </citation>
    <scope>NUCLEOTIDE SEQUENCE</scope>
    <source>
        <strain evidence="2">DSM 43998</strain>
    </source>
</reference>
<proteinExistence type="predicted"/>
<feature type="region of interest" description="Disordered" evidence="1">
    <location>
        <begin position="39"/>
        <end position="61"/>
    </location>
</feature>
<gene>
    <name evidence="2" type="ORF">KV203_15665</name>
</gene>
<evidence type="ECO:0000313" key="3">
    <source>
        <dbReference type="Proteomes" id="UP000887023"/>
    </source>
</evidence>
<keyword evidence="3" id="KW-1185">Reference proteome</keyword>